<evidence type="ECO:0000313" key="2">
    <source>
        <dbReference type="EMBL" id="TEB06783.1"/>
    </source>
</evidence>
<dbReference type="Proteomes" id="UP000298324">
    <property type="component" value="Unassembled WGS sequence"/>
</dbReference>
<gene>
    <name evidence="2" type="ORF">Psch_00315</name>
</gene>
<proteinExistence type="predicted"/>
<name>A0A4Y7RDF5_9FIRM</name>
<evidence type="ECO:0000256" key="1">
    <source>
        <dbReference type="SAM" id="Phobius"/>
    </source>
</evidence>
<comment type="caution">
    <text evidence="2">The sequence shown here is derived from an EMBL/GenBank/DDBJ whole genome shotgun (WGS) entry which is preliminary data.</text>
</comment>
<protein>
    <submittedName>
        <fullName evidence="2">Uncharacterized protein</fullName>
    </submittedName>
</protein>
<keyword evidence="1" id="KW-0472">Membrane</keyword>
<organism evidence="2 3">
    <name type="scientific">Pelotomaculum schinkii</name>
    <dbReference type="NCBI Taxonomy" id="78350"/>
    <lineage>
        <taxon>Bacteria</taxon>
        <taxon>Bacillati</taxon>
        <taxon>Bacillota</taxon>
        <taxon>Clostridia</taxon>
        <taxon>Eubacteriales</taxon>
        <taxon>Desulfotomaculaceae</taxon>
        <taxon>Pelotomaculum</taxon>
    </lineage>
</organism>
<reference evidence="2 3" key="1">
    <citation type="journal article" date="2018" name="Environ. Microbiol.">
        <title>Novel energy conservation strategies and behaviour of Pelotomaculum schinkii driving syntrophic propionate catabolism.</title>
        <authorList>
            <person name="Hidalgo-Ahumada C.A.P."/>
            <person name="Nobu M.K."/>
            <person name="Narihiro T."/>
            <person name="Tamaki H."/>
            <person name="Liu W.T."/>
            <person name="Kamagata Y."/>
            <person name="Stams A.J.M."/>
            <person name="Imachi H."/>
            <person name="Sousa D.Z."/>
        </authorList>
    </citation>
    <scope>NUCLEOTIDE SEQUENCE [LARGE SCALE GENOMIC DNA]</scope>
    <source>
        <strain evidence="2 3">HH</strain>
    </source>
</reference>
<feature type="transmembrane region" description="Helical" evidence="1">
    <location>
        <begin position="6"/>
        <end position="29"/>
    </location>
</feature>
<accession>A0A4Y7RDF5</accession>
<keyword evidence="1" id="KW-1133">Transmembrane helix</keyword>
<sequence length="191" mass="21353">MKWQGLKIPIIIVSLLAGMALFFAGQWLYQKYIFNDPLNYALNSNQSIESFSISNKGSVLQVNVTLKYDADMMLSYKELRKELTDAMGKKDFQLILGDNRNDVLRQVWFNSQYAVYEASFQGNFQDMAAAVNEEARASGVDAIINVDQENIYLRLKHEGHTLDQVIALSVNKNYGNGQAPATGGGNNDQGN</sequence>
<dbReference type="RefSeq" id="WP_190238926.1">
    <property type="nucleotide sequence ID" value="NZ_QFGA01000001.1"/>
</dbReference>
<dbReference type="EMBL" id="QFGA01000001">
    <property type="protein sequence ID" value="TEB06783.1"/>
    <property type="molecule type" value="Genomic_DNA"/>
</dbReference>
<keyword evidence="1" id="KW-0812">Transmembrane</keyword>
<evidence type="ECO:0000313" key="3">
    <source>
        <dbReference type="Proteomes" id="UP000298324"/>
    </source>
</evidence>
<dbReference type="AlphaFoldDB" id="A0A4Y7RDF5"/>
<keyword evidence="3" id="KW-1185">Reference proteome</keyword>